<sequence length="327" mass="37103">MLFYSLLNPVNDESFTSWIRRCELKLSPRSFSSTKIDALFYSSIDCYPILDPDFSEGILLSTTVYDVINIDPQTLLKIFTSQSRWVIPYSNWQTACVSCLIESLKEKHCYVFLKSWRYVARPVCPVHQCLLSQLPFKQQYSTGAFFGNHLATNKCTVVGKNLNTLILLALKMQRHICRLEDSADNSAQKMITAYRFVMELFMSAGEYRGLACFMYSKSTRQRGALKHSGARALMLIGALVASPFERMCALILTGYVVGQFSPLDSRALELISNEHSSIYSCSAYEIGRFSNVFPSDESDPIIRRLEKLGSAFPSQNYLQFLKGFKGE</sequence>
<evidence type="ECO:0000313" key="3">
    <source>
        <dbReference type="Proteomes" id="UP000326953"/>
    </source>
</evidence>
<name>A0A5E6U6N6_PSEFL</name>
<dbReference type="Pfam" id="PF06527">
    <property type="entry name" value="TniQ"/>
    <property type="match status" value="1"/>
</dbReference>
<reference evidence="2 3" key="1">
    <citation type="submission" date="2019-09" db="EMBL/GenBank/DDBJ databases">
        <authorList>
            <person name="Chandra G."/>
            <person name="Truman W A."/>
        </authorList>
    </citation>
    <scope>NUCLEOTIDE SEQUENCE [LARGE SCALE GENOMIC DNA]</scope>
    <source>
        <strain evidence="2">PS662</strain>
    </source>
</reference>
<organism evidence="2 3">
    <name type="scientific">Pseudomonas fluorescens</name>
    <dbReference type="NCBI Taxonomy" id="294"/>
    <lineage>
        <taxon>Bacteria</taxon>
        <taxon>Pseudomonadati</taxon>
        <taxon>Pseudomonadota</taxon>
        <taxon>Gammaproteobacteria</taxon>
        <taxon>Pseudomonadales</taxon>
        <taxon>Pseudomonadaceae</taxon>
        <taxon>Pseudomonas</taxon>
    </lineage>
</organism>
<dbReference type="InterPro" id="IPR009492">
    <property type="entry name" value="TniQ"/>
</dbReference>
<dbReference type="EMBL" id="CABVHK010000010">
    <property type="protein sequence ID" value="VVN00298.1"/>
    <property type="molecule type" value="Genomic_DNA"/>
</dbReference>
<evidence type="ECO:0000313" key="2">
    <source>
        <dbReference type="EMBL" id="VVN00298.1"/>
    </source>
</evidence>
<gene>
    <name evidence="2" type="ORF">PS662_03311</name>
</gene>
<feature type="domain" description="TniQ" evidence="1">
    <location>
        <begin position="8"/>
        <end position="131"/>
    </location>
</feature>
<protein>
    <recommendedName>
        <fullName evidence="1">TniQ domain-containing protein</fullName>
    </recommendedName>
</protein>
<dbReference type="AlphaFoldDB" id="A0A5E6U6N6"/>
<proteinExistence type="predicted"/>
<evidence type="ECO:0000259" key="1">
    <source>
        <dbReference type="Pfam" id="PF06527"/>
    </source>
</evidence>
<dbReference type="Proteomes" id="UP000326953">
    <property type="component" value="Unassembled WGS sequence"/>
</dbReference>
<accession>A0A5E6U6N6</accession>
<dbReference type="RefSeq" id="WP_191632390.1">
    <property type="nucleotide sequence ID" value="NZ_CABVHK010000010.1"/>
</dbReference>